<organism evidence="2 3">
    <name type="scientific">Panagrolaimus superbus</name>
    <dbReference type="NCBI Taxonomy" id="310955"/>
    <lineage>
        <taxon>Eukaryota</taxon>
        <taxon>Metazoa</taxon>
        <taxon>Ecdysozoa</taxon>
        <taxon>Nematoda</taxon>
        <taxon>Chromadorea</taxon>
        <taxon>Rhabditida</taxon>
        <taxon>Tylenchina</taxon>
        <taxon>Panagrolaimomorpha</taxon>
        <taxon>Panagrolaimoidea</taxon>
        <taxon>Panagrolaimidae</taxon>
        <taxon>Panagrolaimus</taxon>
    </lineage>
</organism>
<evidence type="ECO:0000313" key="3">
    <source>
        <dbReference type="WBParaSite" id="PSU_v2.g21196.t1"/>
    </source>
</evidence>
<dbReference type="WBParaSite" id="PSU_v2.g21196.t1">
    <property type="protein sequence ID" value="PSU_v2.g21196.t1"/>
    <property type="gene ID" value="PSU_v2.g21196"/>
</dbReference>
<dbReference type="GO" id="GO:0055085">
    <property type="term" value="P:transmembrane transport"/>
    <property type="evidence" value="ECO:0007669"/>
    <property type="project" value="InterPro"/>
</dbReference>
<keyword evidence="2" id="KW-1185">Reference proteome</keyword>
<sequence>MDRLSHPDLENVQIVTFQAPLHFANVERFKDMFTKILSVNVVLRFNGFKKSKNNDSDDEQAPLTSRVVIVDCSAISYIDVMGLDAIKEQYNEAQKRGVQVYLSNVQESVLDMFEKYNLYENVPKSRIYPNIQEAVTAVRQSINV</sequence>
<dbReference type="InterPro" id="IPR001902">
    <property type="entry name" value="SLC26A/SulP_fam"/>
</dbReference>
<dbReference type="InterPro" id="IPR036513">
    <property type="entry name" value="STAS_dom_sf"/>
</dbReference>
<dbReference type="PANTHER" id="PTHR11814">
    <property type="entry name" value="SULFATE TRANSPORTER"/>
    <property type="match status" value="1"/>
</dbReference>
<dbReference type="Proteomes" id="UP000887577">
    <property type="component" value="Unplaced"/>
</dbReference>
<dbReference type="InterPro" id="IPR002645">
    <property type="entry name" value="STAS_dom"/>
</dbReference>
<dbReference type="SUPFAM" id="SSF52091">
    <property type="entry name" value="SpoIIaa-like"/>
    <property type="match status" value="1"/>
</dbReference>
<accession>A0A914YP43</accession>
<dbReference type="Gene3D" id="3.30.750.24">
    <property type="entry name" value="STAS domain"/>
    <property type="match status" value="1"/>
</dbReference>
<feature type="domain" description="STAS" evidence="1">
    <location>
        <begin position="10"/>
        <end position="138"/>
    </location>
</feature>
<protein>
    <submittedName>
        <fullName evidence="3">STAS domain-containing protein</fullName>
    </submittedName>
</protein>
<dbReference type="AlphaFoldDB" id="A0A914YP43"/>
<dbReference type="Pfam" id="PF01740">
    <property type="entry name" value="STAS"/>
    <property type="match status" value="1"/>
</dbReference>
<reference evidence="3" key="1">
    <citation type="submission" date="2022-11" db="UniProtKB">
        <authorList>
            <consortium name="WormBaseParasite"/>
        </authorList>
    </citation>
    <scope>IDENTIFICATION</scope>
</reference>
<name>A0A914YP43_9BILA</name>
<dbReference type="GO" id="GO:0016020">
    <property type="term" value="C:membrane"/>
    <property type="evidence" value="ECO:0007669"/>
    <property type="project" value="InterPro"/>
</dbReference>
<dbReference type="PROSITE" id="PS50801">
    <property type="entry name" value="STAS"/>
    <property type="match status" value="1"/>
</dbReference>
<evidence type="ECO:0000259" key="1">
    <source>
        <dbReference type="PROSITE" id="PS50801"/>
    </source>
</evidence>
<dbReference type="CDD" id="cd07042">
    <property type="entry name" value="STAS_SulP_like_sulfate_transporter"/>
    <property type="match status" value="1"/>
</dbReference>
<proteinExistence type="predicted"/>
<evidence type="ECO:0000313" key="2">
    <source>
        <dbReference type="Proteomes" id="UP000887577"/>
    </source>
</evidence>